<dbReference type="SUPFAM" id="SSF49764">
    <property type="entry name" value="HSP20-like chaperones"/>
    <property type="match status" value="1"/>
</dbReference>
<dbReference type="GO" id="GO:0046872">
    <property type="term" value="F:metal ion binding"/>
    <property type="evidence" value="ECO:0007669"/>
    <property type="project" value="UniProtKB-KW"/>
</dbReference>
<evidence type="ECO:0000256" key="4">
    <source>
        <dbReference type="SAM" id="MobiDB-lite"/>
    </source>
</evidence>
<accession>A0A9W8GAG7</accession>
<reference evidence="7" key="1">
    <citation type="submission" date="2022-07" db="EMBL/GenBank/DDBJ databases">
        <title>Phylogenomic reconstructions and comparative analyses of Kickxellomycotina fungi.</title>
        <authorList>
            <person name="Reynolds N.K."/>
            <person name="Stajich J.E."/>
            <person name="Barry K."/>
            <person name="Grigoriev I.V."/>
            <person name="Crous P."/>
            <person name="Smith M.E."/>
        </authorList>
    </citation>
    <scope>NUCLEOTIDE SEQUENCE</scope>
    <source>
        <strain evidence="7">NRRL 3115</strain>
    </source>
</reference>
<evidence type="ECO:0000256" key="3">
    <source>
        <dbReference type="ARBA" id="ARBA00022833"/>
    </source>
</evidence>
<dbReference type="Proteomes" id="UP001151518">
    <property type="component" value="Unassembled WGS sequence"/>
</dbReference>
<evidence type="ECO:0000256" key="2">
    <source>
        <dbReference type="ARBA" id="ARBA00022737"/>
    </source>
</evidence>
<feature type="domain" description="CHORD" evidence="6">
    <location>
        <begin position="4"/>
        <end position="63"/>
    </location>
</feature>
<evidence type="ECO:0000256" key="1">
    <source>
        <dbReference type="ARBA" id="ARBA00022723"/>
    </source>
</evidence>
<dbReference type="Gene3D" id="2.60.40.790">
    <property type="match status" value="1"/>
</dbReference>
<proteinExistence type="predicted"/>
<evidence type="ECO:0000259" key="5">
    <source>
        <dbReference type="PROSITE" id="PS51203"/>
    </source>
</evidence>
<dbReference type="PANTHER" id="PTHR46983:SF3">
    <property type="entry name" value="CHPADIPLOID STATE MAINTENANCE PROTEIN CHPA"/>
    <property type="match status" value="1"/>
</dbReference>
<dbReference type="AlphaFoldDB" id="A0A9W8GAG7"/>
<dbReference type="InterPro" id="IPR008978">
    <property type="entry name" value="HSP20-like_chaperone"/>
</dbReference>
<protein>
    <recommendedName>
        <fullName evidence="9">Chord-domain-containing protein</fullName>
    </recommendedName>
</protein>
<dbReference type="PANTHER" id="PTHR46983">
    <property type="entry name" value="CYSTEINE AND HISTIDINE-RICH DOMAIN-CONTAINING PROTEIN 1"/>
    <property type="match status" value="1"/>
</dbReference>
<feature type="domain" description="CHORD" evidence="6">
    <location>
        <begin position="133"/>
        <end position="194"/>
    </location>
</feature>
<feature type="region of interest" description="Disordered" evidence="4">
    <location>
        <begin position="86"/>
        <end position="126"/>
    </location>
</feature>
<evidence type="ECO:0000313" key="7">
    <source>
        <dbReference type="EMBL" id="KAJ2679197.1"/>
    </source>
</evidence>
<dbReference type="InterPro" id="IPR007051">
    <property type="entry name" value="CHORD_dom"/>
</dbReference>
<gene>
    <name evidence="7" type="ORF">GGI25_001765</name>
</gene>
<name>A0A9W8GAG7_9FUNG</name>
<sequence length="300" mass="33161">MLTCTRNGCGQEYDEATNDALACQYHPGKPEFHEGLKGWTCCKSRVHSFDDFLEIKGCKLGPHSHEPKHKENPFKADLTKHEDVLPAEPCQPSKETTGSLAAAQTASSAAPQTTEPVIDEDPEDAAISPGAKCKRNGCNAVYETEERSHAAGQCQFHPGSAVFHEGTKGWTCCKPRATDFDEFMQIKGCAHGRHLFAGTQPTKNIQKVKCRKDFYQMPNSVIVSVYAKKIDKEKSSIKFTAESVQLHLVYGQDSVYDDELRLCARIDPSASSFEYLSTKAEIKLVKEEVGQWPALECEAA</sequence>
<keyword evidence="3" id="KW-0862">Zinc</keyword>
<dbReference type="Gene3D" id="4.10.1130.20">
    <property type="match status" value="2"/>
</dbReference>
<dbReference type="EMBL" id="JANBTW010000014">
    <property type="protein sequence ID" value="KAJ2679197.1"/>
    <property type="molecule type" value="Genomic_DNA"/>
</dbReference>
<evidence type="ECO:0000259" key="6">
    <source>
        <dbReference type="PROSITE" id="PS51401"/>
    </source>
</evidence>
<comment type="caution">
    <text evidence="7">The sequence shown here is derived from an EMBL/GenBank/DDBJ whole genome shotgun (WGS) entry which is preliminary data.</text>
</comment>
<keyword evidence="2" id="KW-0677">Repeat</keyword>
<dbReference type="OrthoDB" id="1898560at2759"/>
<dbReference type="PROSITE" id="PS51203">
    <property type="entry name" value="CS"/>
    <property type="match status" value="1"/>
</dbReference>
<feature type="compositionally biased region" description="Low complexity" evidence="4">
    <location>
        <begin position="96"/>
        <end position="114"/>
    </location>
</feature>
<dbReference type="Pfam" id="PF04969">
    <property type="entry name" value="CS"/>
    <property type="match status" value="1"/>
</dbReference>
<feature type="domain" description="CS" evidence="5">
    <location>
        <begin position="207"/>
        <end position="296"/>
    </location>
</feature>
<keyword evidence="1" id="KW-0479">Metal-binding</keyword>
<dbReference type="PROSITE" id="PS51401">
    <property type="entry name" value="CHORD"/>
    <property type="match status" value="2"/>
</dbReference>
<dbReference type="CDD" id="cd06466">
    <property type="entry name" value="p23_CS_SGT1_like"/>
    <property type="match status" value="1"/>
</dbReference>
<dbReference type="InterPro" id="IPR039790">
    <property type="entry name" value="CHRD1"/>
</dbReference>
<dbReference type="Pfam" id="PF04968">
    <property type="entry name" value="CHORD"/>
    <property type="match status" value="2"/>
</dbReference>
<dbReference type="InterPro" id="IPR007052">
    <property type="entry name" value="CS_dom"/>
</dbReference>
<evidence type="ECO:0008006" key="9">
    <source>
        <dbReference type="Google" id="ProtNLM"/>
    </source>
</evidence>
<evidence type="ECO:0000313" key="8">
    <source>
        <dbReference type="Proteomes" id="UP001151518"/>
    </source>
</evidence>
<organism evidence="7 8">
    <name type="scientific">Coemansia spiralis</name>
    <dbReference type="NCBI Taxonomy" id="417178"/>
    <lineage>
        <taxon>Eukaryota</taxon>
        <taxon>Fungi</taxon>
        <taxon>Fungi incertae sedis</taxon>
        <taxon>Zoopagomycota</taxon>
        <taxon>Kickxellomycotina</taxon>
        <taxon>Kickxellomycetes</taxon>
        <taxon>Kickxellales</taxon>
        <taxon>Kickxellaceae</taxon>
        <taxon>Coemansia</taxon>
    </lineage>
</organism>